<dbReference type="EMBL" id="SRYG01000018">
    <property type="protein sequence ID" value="TGY65383.1"/>
    <property type="molecule type" value="Genomic_DNA"/>
</dbReference>
<keyword evidence="2" id="KW-1185">Reference proteome</keyword>
<accession>A0AC61R6U5</accession>
<evidence type="ECO:0000313" key="1">
    <source>
        <dbReference type="EMBL" id="TGY65383.1"/>
    </source>
</evidence>
<dbReference type="Proteomes" id="UP000308836">
    <property type="component" value="Unassembled WGS sequence"/>
</dbReference>
<sequence length="286" mass="31509">MRYAVVTDTNSGFTSEEAKKHGIELIPMPVIIDDQTRYEGVDIDEATFYDWLASGQKATTSQPAPGDVLRQWDALLEKGYDAIIHIPMTSGLSNSCQTATMLAQDYDGKVVVVDDHRISIPLQESVLKARRLADEGMDPQEIKKILESDGLRSSIYLAVNTLEYLKKGGRITPAAALLGSVLGIKPILTIQGEKLDTFSKARSMRRCKTKMIEALKKDYEERFSMFDWSELCVGAAGTRLSQAEIDEWTAMLQEAFPKTVVRYAPLSLSIGTHTGPGVVGCAICLK</sequence>
<name>A0AC61R6U5_9FIRM</name>
<comment type="caution">
    <text evidence="1">The sequence shown here is derived from an EMBL/GenBank/DDBJ whole genome shotgun (WGS) entry which is preliminary data.</text>
</comment>
<gene>
    <name evidence="1" type="ORF">E5336_08830</name>
</gene>
<protein>
    <submittedName>
        <fullName evidence="1">DegV family protein</fullName>
    </submittedName>
</protein>
<evidence type="ECO:0000313" key="2">
    <source>
        <dbReference type="Proteomes" id="UP000308836"/>
    </source>
</evidence>
<proteinExistence type="predicted"/>
<organism evidence="1 2">
    <name type="scientific">Dubosiella muris</name>
    <dbReference type="NCBI Taxonomy" id="3038133"/>
    <lineage>
        <taxon>Bacteria</taxon>
        <taxon>Bacillati</taxon>
        <taxon>Bacillota</taxon>
        <taxon>Erysipelotrichia</taxon>
        <taxon>Erysipelotrichales</taxon>
        <taxon>Erysipelotrichaceae</taxon>
        <taxon>Dubosiella</taxon>
    </lineage>
</organism>
<reference evidence="1" key="1">
    <citation type="submission" date="2019-04" db="EMBL/GenBank/DDBJ databases">
        <title>Microbes associate with the intestines of laboratory mice.</title>
        <authorList>
            <person name="Navarre W."/>
            <person name="Wong E."/>
            <person name="Huang K."/>
            <person name="Tropini C."/>
            <person name="Ng K."/>
            <person name="Yu B."/>
        </authorList>
    </citation>
    <scope>NUCLEOTIDE SEQUENCE</scope>
    <source>
        <strain evidence="1">NM09_H32</strain>
    </source>
</reference>